<feature type="compositionally biased region" description="Pro residues" evidence="1">
    <location>
        <begin position="89"/>
        <end position="100"/>
    </location>
</feature>
<feature type="compositionally biased region" description="Basic and acidic residues" evidence="1">
    <location>
        <begin position="372"/>
        <end position="393"/>
    </location>
</feature>
<reference evidence="2" key="1">
    <citation type="submission" date="2020-11" db="EMBL/GenBank/DDBJ databases">
        <authorList>
            <person name="Tran Van P."/>
        </authorList>
    </citation>
    <scope>NUCLEOTIDE SEQUENCE</scope>
</reference>
<dbReference type="InterPro" id="IPR043504">
    <property type="entry name" value="Peptidase_S1_PA_chymotrypsin"/>
</dbReference>
<proteinExistence type="predicted"/>
<feature type="region of interest" description="Disordered" evidence="1">
    <location>
        <begin position="350"/>
        <end position="479"/>
    </location>
</feature>
<feature type="region of interest" description="Disordered" evidence="1">
    <location>
        <begin position="63"/>
        <end position="124"/>
    </location>
</feature>
<dbReference type="AlphaFoldDB" id="A0A7R9LDI7"/>
<gene>
    <name evidence="2" type="ORF">OSB1V03_LOCUS17335</name>
</gene>
<keyword evidence="3" id="KW-1185">Reference proteome</keyword>
<dbReference type="Gene3D" id="2.40.10.10">
    <property type="entry name" value="Trypsin-like serine proteases"/>
    <property type="match status" value="2"/>
</dbReference>
<dbReference type="PANTHER" id="PTHR43019:SF23">
    <property type="entry name" value="PROTEASE DO-LIKE 5, CHLOROPLASTIC"/>
    <property type="match status" value="1"/>
</dbReference>
<dbReference type="InterPro" id="IPR009003">
    <property type="entry name" value="Peptidase_S1_PA"/>
</dbReference>
<dbReference type="Pfam" id="PF13365">
    <property type="entry name" value="Trypsin_2"/>
    <property type="match status" value="1"/>
</dbReference>
<organism evidence="2">
    <name type="scientific">Medioppia subpectinata</name>
    <dbReference type="NCBI Taxonomy" id="1979941"/>
    <lineage>
        <taxon>Eukaryota</taxon>
        <taxon>Metazoa</taxon>
        <taxon>Ecdysozoa</taxon>
        <taxon>Arthropoda</taxon>
        <taxon>Chelicerata</taxon>
        <taxon>Arachnida</taxon>
        <taxon>Acari</taxon>
        <taxon>Acariformes</taxon>
        <taxon>Sarcoptiformes</taxon>
        <taxon>Oribatida</taxon>
        <taxon>Brachypylina</taxon>
        <taxon>Oppioidea</taxon>
        <taxon>Oppiidae</taxon>
        <taxon>Medioppia</taxon>
    </lineage>
</organism>
<accession>A0A7R9LDI7</accession>
<dbReference type="EMBL" id="CAJPIZ010020703">
    <property type="protein sequence ID" value="CAG2117382.1"/>
    <property type="molecule type" value="Genomic_DNA"/>
</dbReference>
<evidence type="ECO:0000313" key="3">
    <source>
        <dbReference type="Proteomes" id="UP000759131"/>
    </source>
</evidence>
<feature type="compositionally biased region" description="Low complexity" evidence="1">
    <location>
        <begin position="101"/>
        <end position="110"/>
    </location>
</feature>
<evidence type="ECO:0000313" key="2">
    <source>
        <dbReference type="EMBL" id="CAD7638336.1"/>
    </source>
</evidence>
<protein>
    <submittedName>
        <fullName evidence="2">Uncharacterized protein</fullName>
    </submittedName>
</protein>
<sequence>MYSFRAVLTKCGVRTPLMVTVSLIGSTHWLQHRRRSHWPSESLPFAQSMAPFGLRSVYLWSSSSSSGSGADRRDSGFGGAGPESATSSPPKPKPSPPTGSPPKGATGGSTQPSRSASPNTGPDLTVEKICEESFEAIVSVRQMLTHTEHKEKKRVHNTSSGFIVDEHFILTSARAVGNASQVEVKLKGSATTTTGPVEGICVVVYKEPELDLALLTPLSKTSKQLGFADVTGDYPWYADKVVALGSSWNYNTVTNGIVSCPKRTGAQITKIGKKYGFISTPVEYIQHTASFAFDDYGGALLDMKGKVVGMYFYLQLIDNIVLYFAVPSNKILPFVAEGIKRYKKTPELFQVEGQQGSPKTAPKTAPKVVETPAEKEEREKREKEAKERRSRRDRERKKEKKSREWEKKAPEREEEKRKKEEEERRRKEEEERKRQESPAERKKKAEEALKKRLKELEEERKKKPRPKKQPQKRDPRSPP</sequence>
<dbReference type="SUPFAM" id="SSF50494">
    <property type="entry name" value="Trypsin-like serine proteases"/>
    <property type="match status" value="1"/>
</dbReference>
<dbReference type="EMBL" id="OC875278">
    <property type="protein sequence ID" value="CAD7638336.1"/>
    <property type="molecule type" value="Genomic_DNA"/>
</dbReference>
<name>A0A7R9LDI7_9ACAR</name>
<dbReference type="OrthoDB" id="4217619at2759"/>
<dbReference type="Proteomes" id="UP000759131">
    <property type="component" value="Unassembled WGS sequence"/>
</dbReference>
<feature type="compositionally biased region" description="Polar residues" evidence="1">
    <location>
        <begin position="111"/>
        <end position="122"/>
    </location>
</feature>
<feature type="non-terminal residue" evidence="2">
    <location>
        <position position="479"/>
    </location>
</feature>
<feature type="compositionally biased region" description="Basic and acidic residues" evidence="1">
    <location>
        <begin position="401"/>
        <end position="461"/>
    </location>
</feature>
<dbReference type="PANTHER" id="PTHR43019">
    <property type="entry name" value="SERINE ENDOPROTEASE DEGS"/>
    <property type="match status" value="1"/>
</dbReference>
<evidence type="ECO:0000256" key="1">
    <source>
        <dbReference type="SAM" id="MobiDB-lite"/>
    </source>
</evidence>